<name>G0N1V9_CAEBE</name>
<dbReference type="EMBL" id="GL379828">
    <property type="protein sequence ID" value="EGT50298.1"/>
    <property type="molecule type" value="Genomic_DNA"/>
</dbReference>
<sequence>MLPSQTQRSSTFASSQSVTLPWLSEPLDEIPRRCKDSAHRHLNKVRMGQNKKDQGPIDLFDDSDEEEYPEYPDFTALGSDNETTPASDEEPKQNETQGSEREKPNEMIATQQICDQPSTSNNNSSLFEMEGPAPKVFKATQSVADSSLAPTCIPQQFGTHGTVFEPVAKKSCYQPPTWNAEEPSNALPVISKPTPVHLTSLFLPLLPRVVPGAQNLPIPFPTPTTQNLLQFASSTSAFFPFPLLTQQSGVQPQLQRGTCIVRKRPAGNFCE</sequence>
<feature type="compositionally biased region" description="Basic and acidic residues" evidence="1">
    <location>
        <begin position="29"/>
        <end position="39"/>
    </location>
</feature>
<evidence type="ECO:0000313" key="3">
    <source>
        <dbReference type="Proteomes" id="UP000008068"/>
    </source>
</evidence>
<protein>
    <submittedName>
        <fullName evidence="2">Uncharacterized protein</fullName>
    </submittedName>
</protein>
<reference evidence="3" key="1">
    <citation type="submission" date="2011-07" db="EMBL/GenBank/DDBJ databases">
        <authorList>
            <consortium name="Caenorhabditis brenneri Sequencing and Analysis Consortium"/>
            <person name="Wilson R.K."/>
        </authorList>
    </citation>
    <scope>NUCLEOTIDE SEQUENCE [LARGE SCALE GENOMIC DNA]</scope>
    <source>
        <strain evidence="3">PB2801</strain>
    </source>
</reference>
<dbReference type="InParanoid" id="G0N1V9"/>
<keyword evidence="3" id="KW-1185">Reference proteome</keyword>
<gene>
    <name evidence="2" type="ORF">CAEBREN_23183</name>
</gene>
<feature type="compositionally biased region" description="Polar residues" evidence="1">
    <location>
        <begin position="1"/>
        <end position="19"/>
    </location>
</feature>
<evidence type="ECO:0000313" key="2">
    <source>
        <dbReference type="EMBL" id="EGT50298.1"/>
    </source>
</evidence>
<dbReference type="Proteomes" id="UP000008068">
    <property type="component" value="Unassembled WGS sequence"/>
</dbReference>
<organism evidence="3">
    <name type="scientific">Caenorhabditis brenneri</name>
    <name type="common">Nematode worm</name>
    <dbReference type="NCBI Taxonomy" id="135651"/>
    <lineage>
        <taxon>Eukaryota</taxon>
        <taxon>Metazoa</taxon>
        <taxon>Ecdysozoa</taxon>
        <taxon>Nematoda</taxon>
        <taxon>Chromadorea</taxon>
        <taxon>Rhabditida</taxon>
        <taxon>Rhabditina</taxon>
        <taxon>Rhabditomorpha</taxon>
        <taxon>Rhabditoidea</taxon>
        <taxon>Rhabditidae</taxon>
        <taxon>Peloderinae</taxon>
        <taxon>Caenorhabditis</taxon>
    </lineage>
</organism>
<feature type="compositionally biased region" description="Basic and acidic residues" evidence="1">
    <location>
        <begin position="89"/>
        <end position="104"/>
    </location>
</feature>
<dbReference type="HOGENOM" id="CLU_1027546_0_0_1"/>
<dbReference type="AlphaFoldDB" id="G0N1V9"/>
<proteinExistence type="predicted"/>
<accession>G0N1V9</accession>
<evidence type="ECO:0000256" key="1">
    <source>
        <dbReference type="SAM" id="MobiDB-lite"/>
    </source>
</evidence>
<feature type="region of interest" description="Disordered" evidence="1">
    <location>
        <begin position="1"/>
        <end position="104"/>
    </location>
</feature>
<feature type="compositionally biased region" description="Acidic residues" evidence="1">
    <location>
        <begin position="59"/>
        <end position="70"/>
    </location>
</feature>